<dbReference type="PANTHER" id="PTHR33515">
    <property type="entry name" value="RIBOSOME-BINDING FACTOR A, CHLOROPLASTIC-RELATED"/>
    <property type="match status" value="1"/>
</dbReference>
<comment type="subcellular location">
    <subcellularLocation>
        <location evidence="2">Cytoplasm</location>
    </subcellularLocation>
</comment>
<dbReference type="Proteomes" id="UP000057981">
    <property type="component" value="Chromosome"/>
</dbReference>
<dbReference type="AlphaFoldDB" id="A0A0P0D9U0"/>
<dbReference type="GO" id="GO:0030490">
    <property type="term" value="P:maturation of SSU-rRNA"/>
    <property type="evidence" value="ECO:0007669"/>
    <property type="project" value="UniProtKB-UniRule"/>
</dbReference>
<name>A0A0P0D9U0_9FLAO</name>
<dbReference type="OrthoDB" id="9811910at2"/>
<proteinExistence type="inferred from homology"/>
<dbReference type="KEGG" id="ahz:APS56_11135"/>
<comment type="function">
    <text evidence="2">One of several proteins that assist in the late maturation steps of the functional core of the 30S ribosomal subunit. Associates with free 30S ribosomal subunits (but not with 30S subunits that are part of 70S ribosomes or polysomes). Required for efficient processing of 16S rRNA. May interact with the 5'-terminal helix region of 16S rRNA.</text>
</comment>
<sequence length="134" mass="15031">MSNVEESQRQKKIASVLQNDLADVLQKAATDGGLRGVLISVSKVKVTVDLSVAKVYLSIFPNNKGIELLKGIKSNTPLIKHEIAQRTKQQLRRMPSLEFFIDDSLEYIDQIDKSLKGKENPLQDPSLLDKRKKS</sequence>
<comment type="similarity">
    <text evidence="2">Belongs to the RbfA family.</text>
</comment>
<dbReference type="GO" id="GO:0005829">
    <property type="term" value="C:cytosol"/>
    <property type="evidence" value="ECO:0007669"/>
    <property type="project" value="TreeGrafter"/>
</dbReference>
<dbReference type="HAMAP" id="MF_00003">
    <property type="entry name" value="RbfA"/>
    <property type="match status" value="1"/>
</dbReference>
<dbReference type="InterPro" id="IPR023799">
    <property type="entry name" value="RbfA_dom_sf"/>
</dbReference>
<organism evidence="3 4">
    <name type="scientific">Pseudalgibacter alginicilyticus</name>
    <dbReference type="NCBI Taxonomy" id="1736674"/>
    <lineage>
        <taxon>Bacteria</taxon>
        <taxon>Pseudomonadati</taxon>
        <taxon>Bacteroidota</taxon>
        <taxon>Flavobacteriia</taxon>
        <taxon>Flavobacteriales</taxon>
        <taxon>Flavobacteriaceae</taxon>
        <taxon>Pseudalgibacter</taxon>
    </lineage>
</organism>
<dbReference type="EMBL" id="CP012898">
    <property type="protein sequence ID" value="ALJ05647.1"/>
    <property type="molecule type" value="Genomic_DNA"/>
</dbReference>
<dbReference type="PATRIC" id="fig|1736674.3.peg.2282"/>
<dbReference type="Pfam" id="PF02033">
    <property type="entry name" value="RBFA"/>
    <property type="match status" value="1"/>
</dbReference>
<evidence type="ECO:0000256" key="2">
    <source>
        <dbReference type="HAMAP-Rule" id="MF_00003"/>
    </source>
</evidence>
<evidence type="ECO:0000313" key="4">
    <source>
        <dbReference type="Proteomes" id="UP000057981"/>
    </source>
</evidence>
<dbReference type="SUPFAM" id="SSF89919">
    <property type="entry name" value="Ribosome-binding factor A, RbfA"/>
    <property type="match status" value="1"/>
</dbReference>
<dbReference type="NCBIfam" id="TIGR00082">
    <property type="entry name" value="rbfA"/>
    <property type="match status" value="1"/>
</dbReference>
<dbReference type="RefSeq" id="WP_054728109.1">
    <property type="nucleotide sequence ID" value="NZ_CP012898.1"/>
</dbReference>
<dbReference type="STRING" id="1736674.APS56_11135"/>
<dbReference type="PANTHER" id="PTHR33515:SF1">
    <property type="entry name" value="RIBOSOME-BINDING FACTOR A, CHLOROPLASTIC-RELATED"/>
    <property type="match status" value="1"/>
</dbReference>
<evidence type="ECO:0000256" key="1">
    <source>
        <dbReference type="ARBA" id="ARBA00022517"/>
    </source>
</evidence>
<gene>
    <name evidence="2" type="primary">rbfA</name>
    <name evidence="3" type="ORF">APS56_11135</name>
</gene>
<protein>
    <recommendedName>
        <fullName evidence="2">Ribosome-binding factor A</fullName>
    </recommendedName>
</protein>
<keyword evidence="4" id="KW-1185">Reference proteome</keyword>
<dbReference type="InterPro" id="IPR015946">
    <property type="entry name" value="KH_dom-like_a/b"/>
</dbReference>
<keyword evidence="2" id="KW-0963">Cytoplasm</keyword>
<reference evidence="3 4" key="1">
    <citation type="submission" date="2015-10" db="EMBL/GenBank/DDBJ databases">
        <authorList>
            <person name="Gilbert D.G."/>
        </authorList>
    </citation>
    <scope>NUCLEOTIDE SEQUENCE [LARGE SCALE GENOMIC DNA]</scope>
    <source>
        <strain evidence="4">HZ-22</strain>
    </source>
</reference>
<comment type="subunit">
    <text evidence="2">Monomer. Binds 30S ribosomal subunits, but not 50S ribosomal subunits or 70S ribosomes.</text>
</comment>
<evidence type="ECO:0000313" key="3">
    <source>
        <dbReference type="EMBL" id="ALJ05647.1"/>
    </source>
</evidence>
<dbReference type="InterPro" id="IPR000238">
    <property type="entry name" value="RbfA"/>
</dbReference>
<dbReference type="GO" id="GO:0043024">
    <property type="term" value="F:ribosomal small subunit binding"/>
    <property type="evidence" value="ECO:0007669"/>
    <property type="project" value="TreeGrafter"/>
</dbReference>
<dbReference type="Gene3D" id="3.30.300.20">
    <property type="match status" value="1"/>
</dbReference>
<keyword evidence="1 2" id="KW-0690">Ribosome biogenesis</keyword>
<accession>A0A0P0D9U0</accession>